<organism evidence="1 2">
    <name type="scientific">Candidatus Magnetominusculus xianensis</name>
    <dbReference type="NCBI Taxonomy" id="1748249"/>
    <lineage>
        <taxon>Bacteria</taxon>
        <taxon>Pseudomonadati</taxon>
        <taxon>Nitrospirota</taxon>
        <taxon>Nitrospiria</taxon>
        <taxon>Nitrospirales</taxon>
        <taxon>Nitrospiraceae</taxon>
        <taxon>Candidatus Magnetominusculus</taxon>
    </lineage>
</organism>
<reference evidence="1 2" key="1">
    <citation type="submission" date="2015-11" db="EMBL/GenBank/DDBJ databases">
        <authorList>
            <person name="Lin W."/>
        </authorList>
    </citation>
    <scope>NUCLEOTIDE SEQUENCE [LARGE SCALE GENOMIC DNA]</scope>
    <source>
        <strain evidence="1 2">HCH-1</strain>
    </source>
</reference>
<gene>
    <name evidence="1" type="ORF">ASN18_2096</name>
</gene>
<sequence>MTNREKKYLSDITTAIARKLKTFSEEKGMIIDRTFLLWYYMIKKSCCKILNTYVTFH</sequence>
<evidence type="ECO:0000313" key="1">
    <source>
        <dbReference type="EMBL" id="KWT83992.1"/>
    </source>
</evidence>
<comment type="caution">
    <text evidence="1">The sequence shown here is derived from an EMBL/GenBank/DDBJ whole genome shotgun (WGS) entry which is preliminary data.</text>
</comment>
<name>A0ABR5SDZ4_9BACT</name>
<protein>
    <submittedName>
        <fullName evidence="1">Uncharacterized protein</fullName>
    </submittedName>
</protein>
<dbReference type="EMBL" id="LNQR01000071">
    <property type="protein sequence ID" value="KWT83992.1"/>
    <property type="molecule type" value="Genomic_DNA"/>
</dbReference>
<dbReference type="Proteomes" id="UP000060487">
    <property type="component" value="Unassembled WGS sequence"/>
</dbReference>
<keyword evidence="2" id="KW-1185">Reference proteome</keyword>
<proteinExistence type="predicted"/>
<accession>A0ABR5SDZ4</accession>
<evidence type="ECO:0000313" key="2">
    <source>
        <dbReference type="Proteomes" id="UP000060487"/>
    </source>
</evidence>